<name>A0A481YW14_9VIRU</name>
<accession>A0A481YW14</accession>
<reference evidence="1" key="1">
    <citation type="journal article" date="2019" name="MBio">
        <title>Virus Genomes from Deep Sea Sediments Expand the Ocean Megavirome and Support Independent Origins of Viral Gigantism.</title>
        <authorList>
            <person name="Backstrom D."/>
            <person name="Yutin N."/>
            <person name="Jorgensen S.L."/>
            <person name="Dharamshi J."/>
            <person name="Homa F."/>
            <person name="Zaremba-Niedwiedzka K."/>
            <person name="Spang A."/>
            <person name="Wolf Y.I."/>
            <person name="Koonin E.V."/>
            <person name="Ettema T.J."/>
        </authorList>
    </citation>
    <scope>NUCLEOTIDE SEQUENCE</scope>
</reference>
<sequence>MVVLARSQTKIARLLITEHVAFAKVVLVQLHRIRTEPAWPAGSADAHAKAIFGDRNMTTFVECSTTGRP</sequence>
<gene>
    <name evidence="1" type="ORF">LCMAC103_00250</name>
</gene>
<organism evidence="1">
    <name type="scientific">Marseillevirus LCMAC103</name>
    <dbReference type="NCBI Taxonomy" id="2506604"/>
    <lineage>
        <taxon>Viruses</taxon>
        <taxon>Varidnaviria</taxon>
        <taxon>Bamfordvirae</taxon>
        <taxon>Nucleocytoviricota</taxon>
        <taxon>Megaviricetes</taxon>
        <taxon>Pimascovirales</taxon>
        <taxon>Pimascovirales incertae sedis</taxon>
        <taxon>Marseilleviridae</taxon>
    </lineage>
</organism>
<evidence type="ECO:0000313" key="1">
    <source>
        <dbReference type="EMBL" id="QBK86696.1"/>
    </source>
</evidence>
<dbReference type="EMBL" id="MK500335">
    <property type="protein sequence ID" value="QBK86696.1"/>
    <property type="molecule type" value="Genomic_DNA"/>
</dbReference>
<protein>
    <submittedName>
        <fullName evidence="1">Uncharacterized protein</fullName>
    </submittedName>
</protein>
<proteinExistence type="predicted"/>